<organism evidence="2 3">
    <name type="scientific">Candida albicans P78048</name>
    <dbReference type="NCBI Taxonomy" id="1094989"/>
    <lineage>
        <taxon>Eukaryota</taxon>
        <taxon>Fungi</taxon>
        <taxon>Dikarya</taxon>
        <taxon>Ascomycota</taxon>
        <taxon>Saccharomycotina</taxon>
        <taxon>Pichiomycetes</taxon>
        <taxon>Debaryomycetaceae</taxon>
        <taxon>Candida/Lodderomyces clade</taxon>
        <taxon>Candida</taxon>
    </lineage>
</organism>
<dbReference type="Proteomes" id="UP000030161">
    <property type="component" value="Unassembled WGS sequence"/>
</dbReference>
<reference evidence="2 3" key="1">
    <citation type="submission" date="2013-12" db="EMBL/GenBank/DDBJ databases">
        <title>The Genome Sequence of Candida albicans P78048.</title>
        <authorList>
            <consortium name="The Broad Institute Genome Sequencing Platform"/>
            <consortium name="The Broad Institute Genome Sequencing Center for Infectious Disease"/>
            <person name="Cuomo C."/>
            <person name="Bennett R."/>
            <person name="Hirakawa M."/>
            <person name="Noverr M."/>
            <person name="Mitchell A."/>
            <person name="Young S.K."/>
            <person name="Zeng Q."/>
            <person name="Gargeya S."/>
            <person name="Fitzgerald M."/>
            <person name="Abouelleil A."/>
            <person name="Alvarado L."/>
            <person name="Berlin A.M."/>
            <person name="Chapman S.B."/>
            <person name="Dewar J."/>
            <person name="Goldberg J."/>
            <person name="Griggs A."/>
            <person name="Gujja S."/>
            <person name="Hansen M."/>
            <person name="Howarth C."/>
            <person name="Imamovic A."/>
            <person name="Larimer J."/>
            <person name="McCowan C."/>
            <person name="Murphy C."/>
            <person name="Pearson M."/>
            <person name="Priest M."/>
            <person name="Roberts A."/>
            <person name="Saif S."/>
            <person name="Shea T."/>
            <person name="Sykes S."/>
            <person name="Wortman J."/>
            <person name="Nusbaum C."/>
            <person name="Birren B."/>
        </authorList>
    </citation>
    <scope>NUCLEOTIDE SEQUENCE [LARGE SCALE GENOMIC DNA]</scope>
    <source>
        <strain evidence="2 3">P78048</strain>
    </source>
</reference>
<keyword evidence="1" id="KW-0812">Transmembrane</keyword>
<sequence>MIDQGVIINRVTHCHLLVKSILHLVFFSVVVVQALMPILVYLSQHLEQVIYLLQNLIMETVLIIGMTTVWEILMVIVRFQSVV</sequence>
<dbReference type="EMBL" id="AJIX01000015">
    <property type="protein sequence ID" value="KGR12662.1"/>
    <property type="molecule type" value="Genomic_DNA"/>
</dbReference>
<protein>
    <submittedName>
        <fullName evidence="2">Uncharacterized protein</fullName>
    </submittedName>
</protein>
<evidence type="ECO:0000313" key="3">
    <source>
        <dbReference type="Proteomes" id="UP000030161"/>
    </source>
</evidence>
<keyword evidence="1" id="KW-0472">Membrane</keyword>
<evidence type="ECO:0000313" key="2">
    <source>
        <dbReference type="EMBL" id="KGR12662.1"/>
    </source>
</evidence>
<dbReference type="AlphaFoldDB" id="A0AB34PT69"/>
<name>A0AB34PT69_CANAX</name>
<gene>
    <name evidence="2" type="ORF">MG3_02746</name>
</gene>
<feature type="transmembrane region" description="Helical" evidence="1">
    <location>
        <begin position="56"/>
        <end position="77"/>
    </location>
</feature>
<accession>A0AB34PT69</accession>
<comment type="caution">
    <text evidence="2">The sequence shown here is derived from an EMBL/GenBank/DDBJ whole genome shotgun (WGS) entry which is preliminary data.</text>
</comment>
<keyword evidence="1" id="KW-1133">Transmembrane helix</keyword>
<feature type="transmembrane region" description="Helical" evidence="1">
    <location>
        <begin position="21"/>
        <end position="44"/>
    </location>
</feature>
<proteinExistence type="predicted"/>
<evidence type="ECO:0000256" key="1">
    <source>
        <dbReference type="SAM" id="Phobius"/>
    </source>
</evidence>